<organism evidence="2">
    <name type="scientific">termite gut metagenome</name>
    <dbReference type="NCBI Taxonomy" id="433724"/>
    <lineage>
        <taxon>unclassified sequences</taxon>
        <taxon>metagenomes</taxon>
        <taxon>organismal metagenomes</taxon>
    </lineage>
</organism>
<sequence length="430" mass="50827">MPMDYQKLEIQLKSAPSLKLLRSRNAPLILSFLYSQFKEQGEISIQNEKLISQLAWYLEELNYSDEDDDLTSFGSDNYERAKKYIESWTNDNFLRNYMDDTEKTIYNVLTQHTERVFQMLDILQERKFVGTESKFKDIFHKLKELVDNNTEDPKKKIEELEERKKKIDEEIRRIRRDGNVAKFEDYQIQSRFENISRLTNELIGDFKEVEDIFKMITRDIYEKQSQYDLSKGRILHYTFDALDTLKESDQGKSFYAFWNFLIDEDSQETLKTLIKQVSDILEDRGIEYNNRNLKRIKTILFQSGRKVLDSNNLLAEKLTRVVAEKHLLESRKIRETIAEIKQISLRLIEHKIPEYYGIEIELGANIDMPMERKLGEEKVIPEFNVIPETFNSKADLESMSNLFNPDSINIKELIGNINSLLTDKQQVTLG</sequence>
<proteinExistence type="predicted"/>
<gene>
    <name evidence="2" type="ORF">EZS27_011641</name>
</gene>
<name>A0A5J4S388_9ZZZZ</name>
<accession>A0A5J4S388</accession>
<reference evidence="2" key="1">
    <citation type="submission" date="2019-03" db="EMBL/GenBank/DDBJ databases">
        <title>Single cell metagenomics reveals metabolic interactions within the superorganism composed of flagellate Streblomastix strix and complex community of Bacteroidetes bacteria on its surface.</title>
        <authorList>
            <person name="Treitli S.C."/>
            <person name="Kolisko M."/>
            <person name="Husnik F."/>
            <person name="Keeling P."/>
            <person name="Hampl V."/>
        </authorList>
    </citation>
    <scope>NUCLEOTIDE SEQUENCE</scope>
    <source>
        <strain evidence="2">STM</strain>
    </source>
</reference>
<evidence type="ECO:0008006" key="3">
    <source>
        <dbReference type="Google" id="ProtNLM"/>
    </source>
</evidence>
<feature type="coiled-coil region" evidence="1">
    <location>
        <begin position="150"/>
        <end position="177"/>
    </location>
</feature>
<dbReference type="AlphaFoldDB" id="A0A5J4S388"/>
<protein>
    <recommendedName>
        <fullName evidence="3">DUF3375 domain-containing protein</fullName>
    </recommendedName>
</protein>
<evidence type="ECO:0000313" key="2">
    <source>
        <dbReference type="EMBL" id="KAA6340496.1"/>
    </source>
</evidence>
<evidence type="ECO:0000256" key="1">
    <source>
        <dbReference type="SAM" id="Coils"/>
    </source>
</evidence>
<dbReference type="InterPro" id="IPR021804">
    <property type="entry name" value="DUF3375"/>
</dbReference>
<dbReference type="Pfam" id="PF11855">
    <property type="entry name" value="DUF3375"/>
    <property type="match status" value="1"/>
</dbReference>
<dbReference type="EMBL" id="SNRY01000456">
    <property type="protein sequence ID" value="KAA6340496.1"/>
    <property type="molecule type" value="Genomic_DNA"/>
</dbReference>
<comment type="caution">
    <text evidence="2">The sequence shown here is derived from an EMBL/GenBank/DDBJ whole genome shotgun (WGS) entry which is preliminary data.</text>
</comment>
<keyword evidence="1" id="KW-0175">Coiled coil</keyword>